<dbReference type="InterPro" id="IPR058525">
    <property type="entry name" value="DUF8212"/>
</dbReference>
<dbReference type="OrthoDB" id="674604at2759"/>
<proteinExistence type="predicted"/>
<dbReference type="Proteomes" id="UP000325780">
    <property type="component" value="Unassembled WGS sequence"/>
</dbReference>
<evidence type="ECO:0000259" key="2">
    <source>
        <dbReference type="Pfam" id="PF26640"/>
    </source>
</evidence>
<dbReference type="InterPro" id="IPR010730">
    <property type="entry name" value="HET"/>
</dbReference>
<dbReference type="EMBL" id="ML742130">
    <property type="protein sequence ID" value="KAE8149239.1"/>
    <property type="molecule type" value="Genomic_DNA"/>
</dbReference>
<gene>
    <name evidence="3" type="ORF">BDV25DRAFT_4861</name>
</gene>
<dbReference type="Pfam" id="PF26640">
    <property type="entry name" value="DUF8212"/>
    <property type="match status" value="1"/>
</dbReference>
<feature type="domain" description="DUF8212" evidence="2">
    <location>
        <begin position="247"/>
        <end position="324"/>
    </location>
</feature>
<dbReference type="PANTHER" id="PTHR10622:SF12">
    <property type="entry name" value="HET DOMAIN-CONTAINING PROTEIN"/>
    <property type="match status" value="1"/>
</dbReference>
<sequence>MRLLNARTLKIEEFAEYNVPSYAILSHTWGDDEVTFQDMQAPNTPQNLGYGKIVYTCQLALQYGLEYAWVDTCCIDRTSSAELSEAINSMMNWYLRSEICFAYLEDVPMAEKRFTPHAKGSDFRHSRWFTRGWTLQELLAPPRLDFFSESWTFLSAREDLVDLISEITEINEYYLRWPRDSMLAVETEVSEAISQDVAFRAVLNSASIAERMSWASKRQTSRVEDTAYCLMGIFDINMPVLYGEGPKAFQRLQEEIMSHSHDQSLLAWGFSASSATSGVYHSDSPASLGTVSDVSKKPEVLSGVLADSPAAFSGCEGLIPCDMDVLTTPFSMTNKGLHLVLAVFGAEYSYGLLQCRTRCDSTTTIAIPLKHIRDDLYMRIEDGVLLVNSQLASTRPLKSIYLLPSASFLEKKNRIPDYITLIRHIPDELEIEAVSPSQSFHDLGTRSRTLGFRTMMQGNVDFTHKGRVASVLVRLRRLGLINPIFLFITVNQVPLRTPGRSTHRLMVKSVLLSFPFQQNQPLADLLSLHDTIRNDTKSQYLSYTYNDHEASVSTENSSGTCIFYVDITRCDGFDFRSLINTLLSTHPALPVLHNEWSGYLGTWYIKGWDILCAITSHLKLLPWIFTFVVETCAKQIVKRARPAFSRSFLLKLAVAAIGCRLFLGRSLERGFFKWLKRRWPIRVLNRKNILDFMTVYLCCKCLPNDALTLALGSGSD</sequence>
<evidence type="ECO:0000259" key="1">
    <source>
        <dbReference type="Pfam" id="PF06985"/>
    </source>
</evidence>
<dbReference type="AlphaFoldDB" id="A0A5N6TSY7"/>
<reference evidence="3 4" key="1">
    <citation type="submission" date="2019-04" db="EMBL/GenBank/DDBJ databases">
        <title>Friends and foes A comparative genomics study of 23 Aspergillus species from section Flavi.</title>
        <authorList>
            <consortium name="DOE Joint Genome Institute"/>
            <person name="Kjaerbolling I."/>
            <person name="Vesth T."/>
            <person name="Frisvad J.C."/>
            <person name="Nybo J.L."/>
            <person name="Theobald S."/>
            <person name="Kildgaard S."/>
            <person name="Isbrandt T."/>
            <person name="Kuo A."/>
            <person name="Sato A."/>
            <person name="Lyhne E.K."/>
            <person name="Kogle M.E."/>
            <person name="Wiebenga A."/>
            <person name="Kun R.S."/>
            <person name="Lubbers R.J."/>
            <person name="Makela M.R."/>
            <person name="Barry K."/>
            <person name="Chovatia M."/>
            <person name="Clum A."/>
            <person name="Daum C."/>
            <person name="Haridas S."/>
            <person name="He G."/>
            <person name="LaButti K."/>
            <person name="Lipzen A."/>
            <person name="Mondo S."/>
            <person name="Riley R."/>
            <person name="Salamov A."/>
            <person name="Simmons B.A."/>
            <person name="Magnuson J.K."/>
            <person name="Henrissat B."/>
            <person name="Mortensen U.H."/>
            <person name="Larsen T.O."/>
            <person name="Devries R.P."/>
            <person name="Grigoriev I.V."/>
            <person name="Machida M."/>
            <person name="Baker S.E."/>
            <person name="Andersen M.R."/>
        </authorList>
    </citation>
    <scope>NUCLEOTIDE SEQUENCE [LARGE SCALE GENOMIC DNA]</scope>
    <source>
        <strain evidence="3 4">IBT 18842</strain>
    </source>
</reference>
<dbReference type="Pfam" id="PF06985">
    <property type="entry name" value="HET"/>
    <property type="match status" value="1"/>
</dbReference>
<keyword evidence="4" id="KW-1185">Reference proteome</keyword>
<organism evidence="3 4">
    <name type="scientific">Aspergillus avenaceus</name>
    <dbReference type="NCBI Taxonomy" id="36643"/>
    <lineage>
        <taxon>Eukaryota</taxon>
        <taxon>Fungi</taxon>
        <taxon>Dikarya</taxon>
        <taxon>Ascomycota</taxon>
        <taxon>Pezizomycotina</taxon>
        <taxon>Eurotiomycetes</taxon>
        <taxon>Eurotiomycetidae</taxon>
        <taxon>Eurotiales</taxon>
        <taxon>Aspergillaceae</taxon>
        <taxon>Aspergillus</taxon>
        <taxon>Aspergillus subgen. Circumdati</taxon>
    </lineage>
</organism>
<accession>A0A5N6TSY7</accession>
<feature type="domain" description="Heterokaryon incompatibility" evidence="1">
    <location>
        <begin position="22"/>
        <end position="106"/>
    </location>
</feature>
<evidence type="ECO:0000313" key="3">
    <source>
        <dbReference type="EMBL" id="KAE8149239.1"/>
    </source>
</evidence>
<evidence type="ECO:0000313" key="4">
    <source>
        <dbReference type="Proteomes" id="UP000325780"/>
    </source>
</evidence>
<name>A0A5N6TSY7_ASPAV</name>
<dbReference type="PANTHER" id="PTHR10622">
    <property type="entry name" value="HET DOMAIN-CONTAINING PROTEIN"/>
    <property type="match status" value="1"/>
</dbReference>
<protein>
    <submittedName>
        <fullName evidence="3">Heterokaryon incompatibility protein-domain-containing protein</fullName>
    </submittedName>
</protein>